<name>A0A1X6Z445_9RHOB</name>
<dbReference type="InterPro" id="IPR057736">
    <property type="entry name" value="SAF_PseI/NeuA/NeuB"/>
</dbReference>
<sequence>MDTITIANRPIGPGHPSFIIAELSANHNHDLARAKRIVEAAADAGADAIKLQTYTADTLTFDSDSAEFRVDGTIWEGKTLYQLYQEASLPWAWHKPLMDHARNLGLLAFSTPFDATAIEFLESLDVPAYKIASSELVDIPLIRRVAGLGKPMIISTGMGTLSEIDEAVQTARAAGCDQIILLKCTAAYPAPIDEANLATLPHMAQLFGTVVGLSDHTPGSIAPVAATVLGGCVIEKHLTLSRADGGPDSAFSMEPQEFAAMVADVRAAERAIGQIRYEPTTQEMRSRDFRRSLFAVRDIPAGTPFTPENLRSIRPATGLHTRHYDSLLQSRASTHIKAGTPLSWGLVAQ</sequence>
<dbReference type="AlphaFoldDB" id="A0A1X6Z445"/>
<dbReference type="Gene3D" id="3.20.20.70">
    <property type="entry name" value="Aldolase class I"/>
    <property type="match status" value="1"/>
</dbReference>
<dbReference type="InterPro" id="IPR013785">
    <property type="entry name" value="Aldolase_TIM"/>
</dbReference>
<evidence type="ECO:0000313" key="2">
    <source>
        <dbReference type="EMBL" id="SLN40154.1"/>
    </source>
</evidence>
<keyword evidence="3" id="KW-1185">Reference proteome</keyword>
<dbReference type="InterPro" id="IPR036732">
    <property type="entry name" value="AFP_Neu5c_C_sf"/>
</dbReference>
<dbReference type="RefSeq" id="WP_085817718.1">
    <property type="nucleotide sequence ID" value="NZ_FWFU01000002.1"/>
</dbReference>
<organism evidence="2 3">
    <name type="scientific">Roseovarius halotolerans</name>
    <dbReference type="NCBI Taxonomy" id="505353"/>
    <lineage>
        <taxon>Bacteria</taxon>
        <taxon>Pseudomonadati</taxon>
        <taxon>Pseudomonadota</taxon>
        <taxon>Alphaproteobacteria</taxon>
        <taxon>Rhodobacterales</taxon>
        <taxon>Roseobacteraceae</taxon>
        <taxon>Roseovarius</taxon>
    </lineage>
</organism>
<dbReference type="InterPro" id="IPR051690">
    <property type="entry name" value="PseI-like"/>
</dbReference>
<dbReference type="SMART" id="SM00858">
    <property type="entry name" value="SAF"/>
    <property type="match status" value="1"/>
</dbReference>
<dbReference type="InterPro" id="IPR020030">
    <property type="entry name" value="Pseudaminic_synth_PseI"/>
</dbReference>
<dbReference type="InterPro" id="IPR013132">
    <property type="entry name" value="PseI/NeuA/B-like_N"/>
</dbReference>
<dbReference type="InterPro" id="IPR013974">
    <property type="entry name" value="SAF"/>
</dbReference>
<dbReference type="NCBIfam" id="TIGR03586">
    <property type="entry name" value="PseI"/>
    <property type="match status" value="1"/>
</dbReference>
<dbReference type="PANTHER" id="PTHR42966:SF2">
    <property type="entry name" value="PSEUDAMINIC ACID SYNTHASE"/>
    <property type="match status" value="1"/>
</dbReference>
<dbReference type="Pfam" id="PF08666">
    <property type="entry name" value="SAF"/>
    <property type="match status" value="1"/>
</dbReference>
<dbReference type="SUPFAM" id="SSF51269">
    <property type="entry name" value="AFP III-like domain"/>
    <property type="match status" value="1"/>
</dbReference>
<reference evidence="2 3" key="1">
    <citation type="submission" date="2017-03" db="EMBL/GenBank/DDBJ databases">
        <authorList>
            <person name="Afonso C.L."/>
            <person name="Miller P.J."/>
            <person name="Scott M.A."/>
            <person name="Spackman E."/>
            <person name="Goraichik I."/>
            <person name="Dimitrov K.M."/>
            <person name="Suarez D.L."/>
            <person name="Swayne D.E."/>
        </authorList>
    </citation>
    <scope>NUCLEOTIDE SEQUENCE [LARGE SCALE GENOMIC DNA]</scope>
    <source>
        <strain evidence="2 3">CECT 8110</strain>
    </source>
</reference>
<dbReference type="Gene3D" id="3.90.1210.10">
    <property type="entry name" value="Antifreeze-like/N-acetylneuraminic acid synthase C-terminal domain"/>
    <property type="match status" value="1"/>
</dbReference>
<keyword evidence="2" id="KW-0808">Transferase</keyword>
<protein>
    <submittedName>
        <fullName evidence="2">Pseudaminic acid synthase</fullName>
        <ecNumber evidence="2">2.5.1.97</ecNumber>
    </submittedName>
</protein>
<dbReference type="InterPro" id="IPR006190">
    <property type="entry name" value="SAF_AFP_Neu5Ac"/>
</dbReference>
<dbReference type="EC" id="2.5.1.97" evidence="2"/>
<dbReference type="EMBL" id="FWFU01000002">
    <property type="protein sequence ID" value="SLN40154.1"/>
    <property type="molecule type" value="Genomic_DNA"/>
</dbReference>
<gene>
    <name evidence="2" type="primary">pseI</name>
    <name evidence="2" type="ORF">ROH8110_02155</name>
</gene>
<dbReference type="OrthoDB" id="9781701at2"/>
<dbReference type="GO" id="GO:0047444">
    <property type="term" value="F:N-acylneuraminate-9-phosphate synthase activity"/>
    <property type="evidence" value="ECO:0007669"/>
    <property type="project" value="TreeGrafter"/>
</dbReference>
<dbReference type="GO" id="GO:0016051">
    <property type="term" value="P:carbohydrate biosynthetic process"/>
    <property type="evidence" value="ECO:0007669"/>
    <property type="project" value="InterPro"/>
</dbReference>
<dbReference type="PANTHER" id="PTHR42966">
    <property type="entry name" value="N-ACETYLNEURAMINATE SYNTHASE"/>
    <property type="match status" value="1"/>
</dbReference>
<dbReference type="Proteomes" id="UP000193207">
    <property type="component" value="Unassembled WGS sequence"/>
</dbReference>
<dbReference type="Pfam" id="PF03102">
    <property type="entry name" value="NeuB"/>
    <property type="match status" value="1"/>
</dbReference>
<evidence type="ECO:0000313" key="3">
    <source>
        <dbReference type="Proteomes" id="UP000193207"/>
    </source>
</evidence>
<dbReference type="SUPFAM" id="SSF51569">
    <property type="entry name" value="Aldolase"/>
    <property type="match status" value="1"/>
</dbReference>
<accession>A0A1X6Z445</accession>
<feature type="domain" description="AFP-like" evidence="1">
    <location>
        <begin position="292"/>
        <end position="349"/>
    </location>
</feature>
<dbReference type="PROSITE" id="PS50844">
    <property type="entry name" value="AFP_LIKE"/>
    <property type="match status" value="1"/>
</dbReference>
<evidence type="ECO:0000259" key="1">
    <source>
        <dbReference type="PROSITE" id="PS50844"/>
    </source>
</evidence>
<dbReference type="CDD" id="cd11615">
    <property type="entry name" value="SAF_NeuB_like"/>
    <property type="match status" value="1"/>
</dbReference>
<proteinExistence type="predicted"/>